<dbReference type="GO" id="GO:0004497">
    <property type="term" value="F:monooxygenase activity"/>
    <property type="evidence" value="ECO:0007669"/>
    <property type="project" value="InterPro"/>
</dbReference>
<dbReference type="PRINTS" id="PR00385">
    <property type="entry name" value="P450"/>
</dbReference>
<keyword evidence="2 5" id="KW-0349">Heme</keyword>
<name>A0AAE0LN91_9PEZI</name>
<dbReference type="Proteomes" id="UP001278766">
    <property type="component" value="Unassembled WGS sequence"/>
</dbReference>
<evidence type="ECO:0000256" key="2">
    <source>
        <dbReference type="ARBA" id="ARBA00022617"/>
    </source>
</evidence>
<keyword evidence="6" id="KW-1133">Transmembrane helix</keyword>
<keyword evidence="6" id="KW-0812">Transmembrane</keyword>
<evidence type="ECO:0000256" key="5">
    <source>
        <dbReference type="PIRSR" id="PIRSR602401-1"/>
    </source>
</evidence>
<dbReference type="PANTHER" id="PTHR24305">
    <property type="entry name" value="CYTOCHROME P450"/>
    <property type="match status" value="1"/>
</dbReference>
<dbReference type="GO" id="GO:0020037">
    <property type="term" value="F:heme binding"/>
    <property type="evidence" value="ECO:0007669"/>
    <property type="project" value="InterPro"/>
</dbReference>
<feature type="binding site" description="axial binding residue" evidence="5">
    <location>
        <position position="495"/>
    </location>
    <ligand>
        <name>heme</name>
        <dbReference type="ChEBI" id="CHEBI:30413"/>
    </ligand>
    <ligandPart>
        <name>Fe</name>
        <dbReference type="ChEBI" id="CHEBI:18248"/>
    </ligandPart>
</feature>
<keyword evidence="6" id="KW-0472">Membrane</keyword>
<feature type="transmembrane region" description="Helical" evidence="6">
    <location>
        <begin position="7"/>
        <end position="28"/>
    </location>
</feature>
<keyword evidence="8" id="KW-1185">Reference proteome</keyword>
<dbReference type="FunFam" id="1.10.630.10:FF:000051">
    <property type="entry name" value="Cytochrome P450 monooxygenase (Fum15)"/>
    <property type="match status" value="1"/>
</dbReference>
<dbReference type="GO" id="GO:0016705">
    <property type="term" value="F:oxidoreductase activity, acting on paired donors, with incorporation or reduction of molecular oxygen"/>
    <property type="evidence" value="ECO:0007669"/>
    <property type="project" value="InterPro"/>
</dbReference>
<dbReference type="Gene3D" id="1.10.630.10">
    <property type="entry name" value="Cytochrome P450"/>
    <property type="match status" value="1"/>
</dbReference>
<dbReference type="PRINTS" id="PR00463">
    <property type="entry name" value="EP450I"/>
</dbReference>
<reference evidence="7" key="2">
    <citation type="submission" date="2023-06" db="EMBL/GenBank/DDBJ databases">
        <authorList>
            <consortium name="Lawrence Berkeley National Laboratory"/>
            <person name="Haridas S."/>
            <person name="Hensen N."/>
            <person name="Bonometti L."/>
            <person name="Westerberg I."/>
            <person name="Brannstrom I.O."/>
            <person name="Guillou S."/>
            <person name="Cros-Aarteil S."/>
            <person name="Calhoun S."/>
            <person name="Kuo A."/>
            <person name="Mondo S."/>
            <person name="Pangilinan J."/>
            <person name="Riley R."/>
            <person name="Labutti K."/>
            <person name="Andreopoulos B."/>
            <person name="Lipzen A."/>
            <person name="Chen C."/>
            <person name="Yanf M."/>
            <person name="Daum C."/>
            <person name="Ng V."/>
            <person name="Clum A."/>
            <person name="Steindorff A."/>
            <person name="Ohm R."/>
            <person name="Martin F."/>
            <person name="Silar P."/>
            <person name="Natvig D."/>
            <person name="Lalanne C."/>
            <person name="Gautier V."/>
            <person name="Ament-Velasquez S.L."/>
            <person name="Kruys A."/>
            <person name="Hutchinson M.I."/>
            <person name="Powell A.J."/>
            <person name="Barry K."/>
            <person name="Miller A.N."/>
            <person name="Grigoriev I.V."/>
            <person name="Debuchy R."/>
            <person name="Gladieux P."/>
            <person name="Thoren M.H."/>
            <person name="Johannesson H."/>
        </authorList>
    </citation>
    <scope>NUCLEOTIDE SEQUENCE</scope>
    <source>
        <strain evidence="7">CBS 168.71</strain>
    </source>
</reference>
<evidence type="ECO:0000313" key="8">
    <source>
        <dbReference type="Proteomes" id="UP001278766"/>
    </source>
</evidence>
<dbReference type="EMBL" id="JAUEPN010000009">
    <property type="protein sequence ID" value="KAK3291423.1"/>
    <property type="molecule type" value="Genomic_DNA"/>
</dbReference>
<dbReference type="InterPro" id="IPR002401">
    <property type="entry name" value="Cyt_P450_E_grp-I"/>
</dbReference>
<feature type="transmembrane region" description="Helical" evidence="6">
    <location>
        <begin position="262"/>
        <end position="283"/>
    </location>
</feature>
<evidence type="ECO:0000256" key="1">
    <source>
        <dbReference type="ARBA" id="ARBA00010617"/>
    </source>
</evidence>
<comment type="similarity">
    <text evidence="1">Belongs to the cytochrome P450 family.</text>
</comment>
<keyword evidence="3 5" id="KW-0479">Metal-binding</keyword>
<comment type="caution">
    <text evidence="7">The sequence shown here is derived from an EMBL/GenBank/DDBJ whole genome shotgun (WGS) entry which is preliminary data.</text>
</comment>
<dbReference type="InterPro" id="IPR050121">
    <property type="entry name" value="Cytochrome_P450_monoxygenase"/>
</dbReference>
<dbReference type="GeneID" id="87842710"/>
<dbReference type="RefSeq" id="XP_062654937.1">
    <property type="nucleotide sequence ID" value="XM_062805762.1"/>
</dbReference>
<keyword evidence="4 5" id="KW-0408">Iron</keyword>
<feature type="transmembrane region" description="Helical" evidence="6">
    <location>
        <begin position="40"/>
        <end position="60"/>
    </location>
</feature>
<protein>
    <submittedName>
        <fullName evidence="7">Cytochrome P450</fullName>
    </submittedName>
</protein>
<dbReference type="CDD" id="cd11069">
    <property type="entry name" value="CYP_FUM15-like"/>
    <property type="match status" value="1"/>
</dbReference>
<dbReference type="InterPro" id="IPR036396">
    <property type="entry name" value="Cyt_P450_sf"/>
</dbReference>
<comment type="cofactor">
    <cofactor evidence="5">
        <name>heme</name>
        <dbReference type="ChEBI" id="CHEBI:30413"/>
    </cofactor>
</comment>
<organism evidence="7 8">
    <name type="scientific">Chaetomium fimeti</name>
    <dbReference type="NCBI Taxonomy" id="1854472"/>
    <lineage>
        <taxon>Eukaryota</taxon>
        <taxon>Fungi</taxon>
        <taxon>Dikarya</taxon>
        <taxon>Ascomycota</taxon>
        <taxon>Pezizomycotina</taxon>
        <taxon>Sordariomycetes</taxon>
        <taxon>Sordariomycetidae</taxon>
        <taxon>Sordariales</taxon>
        <taxon>Chaetomiaceae</taxon>
        <taxon>Chaetomium</taxon>
    </lineage>
</organism>
<dbReference type="InterPro" id="IPR001128">
    <property type="entry name" value="Cyt_P450"/>
</dbReference>
<evidence type="ECO:0000313" key="7">
    <source>
        <dbReference type="EMBL" id="KAK3291423.1"/>
    </source>
</evidence>
<dbReference type="Pfam" id="PF00067">
    <property type="entry name" value="p450"/>
    <property type="match status" value="1"/>
</dbReference>
<dbReference type="GO" id="GO:0005506">
    <property type="term" value="F:iron ion binding"/>
    <property type="evidence" value="ECO:0007669"/>
    <property type="project" value="InterPro"/>
</dbReference>
<dbReference type="SUPFAM" id="SSF48264">
    <property type="entry name" value="Cytochrome P450"/>
    <property type="match status" value="1"/>
</dbReference>
<sequence length="552" mass="61951">MSIVSRIFNFPGLTIAGAAEYLVIVKLLPEYFSLHDRFTAVVGTILVNYAFGLIFWAVLYPNFFSPLRRISGPKAIISAAYRTLVVREGPAGDLFLDLAKRYPDEDLVALDAFRRHIFVAKPHLLADLLSHKCYDFAKPRRIASFLRLVIGDGLITLEEDKHKFLRKNTLPAFHARHITDLYPMMWTKAGILTRKLQSEIANGASSESKGSAVLELTAWASKVTLDIIGIAGMGREINAVEKSSDPLQELYEELLEPSREKIVFAALNLAFGFSLIKLLPWGLNKLFVYLTTSLDNICRDLIREKRHAIIQKDDNHFDILSLLIKSNNFDDEVLKDQLLTFLAAGHETTASALTWSAYLLAKHPEIQKKLRDEVAQTLGQDPLAGDASADLTGLLKQMPYLNGIMHETLRLYPTVPVTMREALRDTSIGEQFIPKGTEMVISIWQINRSPEIWGPDASAFRPERWINADDGKTNRHGGAKSNYDFLTFLQGPRSCIGQEFAKAEMRCLLAALVASFSWDLAMDESKIVPRGVITIKPEHGMYLRMRPLNGGH</sequence>
<evidence type="ECO:0000256" key="3">
    <source>
        <dbReference type="ARBA" id="ARBA00022723"/>
    </source>
</evidence>
<dbReference type="AlphaFoldDB" id="A0AAE0LN91"/>
<gene>
    <name evidence="7" type="ORF">B0H64DRAFT_427032</name>
</gene>
<accession>A0AAE0LN91</accession>
<proteinExistence type="inferred from homology"/>
<evidence type="ECO:0000256" key="6">
    <source>
        <dbReference type="SAM" id="Phobius"/>
    </source>
</evidence>
<dbReference type="PANTHER" id="PTHR24305:SF166">
    <property type="entry name" value="CYTOCHROME P450 12A4, MITOCHONDRIAL-RELATED"/>
    <property type="match status" value="1"/>
</dbReference>
<evidence type="ECO:0000256" key="4">
    <source>
        <dbReference type="ARBA" id="ARBA00023004"/>
    </source>
</evidence>
<reference evidence="7" key="1">
    <citation type="journal article" date="2023" name="Mol. Phylogenet. Evol.">
        <title>Genome-scale phylogeny and comparative genomics of the fungal order Sordariales.</title>
        <authorList>
            <person name="Hensen N."/>
            <person name="Bonometti L."/>
            <person name="Westerberg I."/>
            <person name="Brannstrom I.O."/>
            <person name="Guillou S."/>
            <person name="Cros-Aarteil S."/>
            <person name="Calhoun S."/>
            <person name="Haridas S."/>
            <person name="Kuo A."/>
            <person name="Mondo S."/>
            <person name="Pangilinan J."/>
            <person name="Riley R."/>
            <person name="LaButti K."/>
            <person name="Andreopoulos B."/>
            <person name="Lipzen A."/>
            <person name="Chen C."/>
            <person name="Yan M."/>
            <person name="Daum C."/>
            <person name="Ng V."/>
            <person name="Clum A."/>
            <person name="Steindorff A."/>
            <person name="Ohm R.A."/>
            <person name="Martin F."/>
            <person name="Silar P."/>
            <person name="Natvig D.O."/>
            <person name="Lalanne C."/>
            <person name="Gautier V."/>
            <person name="Ament-Velasquez S.L."/>
            <person name="Kruys A."/>
            <person name="Hutchinson M.I."/>
            <person name="Powell A.J."/>
            <person name="Barry K."/>
            <person name="Miller A.N."/>
            <person name="Grigoriev I.V."/>
            <person name="Debuchy R."/>
            <person name="Gladieux P."/>
            <person name="Hiltunen Thoren M."/>
            <person name="Johannesson H."/>
        </authorList>
    </citation>
    <scope>NUCLEOTIDE SEQUENCE</scope>
    <source>
        <strain evidence="7">CBS 168.71</strain>
    </source>
</reference>